<dbReference type="AlphaFoldDB" id="A0A502G245"/>
<dbReference type="Proteomes" id="UP000319931">
    <property type="component" value="Unassembled WGS sequence"/>
</dbReference>
<reference evidence="2 3" key="1">
    <citation type="journal article" date="2019" name="Environ. Microbiol.">
        <title>Species interactions and distinct microbial communities in high Arctic permafrost affected cryosols are associated with the CH4 and CO2 gas fluxes.</title>
        <authorList>
            <person name="Altshuler I."/>
            <person name="Hamel J."/>
            <person name="Turney S."/>
            <person name="Magnuson E."/>
            <person name="Levesque R."/>
            <person name="Greer C."/>
            <person name="Whyte L.G."/>
        </authorList>
    </citation>
    <scope>NUCLEOTIDE SEQUENCE [LARGE SCALE GENOMIC DNA]</scope>
    <source>
        <strain evidence="2 3">E6.1</strain>
    </source>
</reference>
<evidence type="ECO:0000259" key="1">
    <source>
        <dbReference type="Pfam" id="PF01814"/>
    </source>
</evidence>
<proteinExistence type="predicted"/>
<comment type="caution">
    <text evidence="2">The sequence shown here is derived from an EMBL/GenBank/DDBJ whole genome shotgun (WGS) entry which is preliminary data.</text>
</comment>
<name>A0A502G245_9SPHN</name>
<gene>
    <name evidence="2" type="ORF">EAH76_11190</name>
</gene>
<evidence type="ECO:0000313" key="3">
    <source>
        <dbReference type="Proteomes" id="UP000319931"/>
    </source>
</evidence>
<accession>A0A502G245</accession>
<dbReference type="OrthoDB" id="6077989at2"/>
<dbReference type="EMBL" id="RCZC01000002">
    <property type="protein sequence ID" value="TPG55123.1"/>
    <property type="molecule type" value="Genomic_DNA"/>
</dbReference>
<organism evidence="2 3">
    <name type="scientific">Sphingomonas glacialis</name>
    <dbReference type="NCBI Taxonomy" id="658225"/>
    <lineage>
        <taxon>Bacteria</taxon>
        <taxon>Pseudomonadati</taxon>
        <taxon>Pseudomonadota</taxon>
        <taxon>Alphaproteobacteria</taxon>
        <taxon>Sphingomonadales</taxon>
        <taxon>Sphingomonadaceae</taxon>
        <taxon>Sphingomonas</taxon>
    </lineage>
</organism>
<dbReference type="InterPro" id="IPR012312">
    <property type="entry name" value="Hemerythrin-like"/>
</dbReference>
<keyword evidence="3" id="KW-1185">Reference proteome</keyword>
<evidence type="ECO:0000313" key="2">
    <source>
        <dbReference type="EMBL" id="TPG55123.1"/>
    </source>
</evidence>
<protein>
    <submittedName>
        <fullName evidence="2">Hemerythrin domain-containing protein</fullName>
    </submittedName>
</protein>
<dbReference type="RefSeq" id="WP_140850255.1">
    <property type="nucleotide sequence ID" value="NZ_RCZC01000002.1"/>
</dbReference>
<sequence length="193" mass="21429">MSLSPPALLLPDRIGLPDVIAYLRAAYPAPGWPAHRNYGELTAFWLHVHASLREQAQRLDRITADFREGRSTPGAFQSAVVPALNHFLQHLNGHHGIEDQAYFPKFRALDSRMAAGFDVLESDHRIIHESLEATVEKARAMLHALGTPGDSRAAVDGYAETSQRLFALLGRHLSDEEDVVIPAMLEHGERRVS</sequence>
<dbReference type="Gene3D" id="1.20.120.520">
    <property type="entry name" value="nmb1532 protein domain like"/>
    <property type="match status" value="1"/>
</dbReference>
<feature type="domain" description="Hemerythrin-like" evidence="1">
    <location>
        <begin position="42"/>
        <end position="183"/>
    </location>
</feature>
<dbReference type="Pfam" id="PF01814">
    <property type="entry name" value="Hemerythrin"/>
    <property type="match status" value="1"/>
</dbReference>